<keyword evidence="2" id="KW-1185">Reference proteome</keyword>
<evidence type="ECO:0000313" key="1">
    <source>
        <dbReference type="EMBL" id="KZV38181.1"/>
    </source>
</evidence>
<dbReference type="Proteomes" id="UP000250235">
    <property type="component" value="Unassembled WGS sequence"/>
</dbReference>
<protein>
    <submittedName>
        <fullName evidence="1">Uncharacterized protein</fullName>
    </submittedName>
</protein>
<dbReference type="AlphaFoldDB" id="A0A2Z7BUE1"/>
<dbReference type="EMBL" id="KV002047">
    <property type="protein sequence ID" value="KZV38181.1"/>
    <property type="molecule type" value="Genomic_DNA"/>
</dbReference>
<reference evidence="1 2" key="1">
    <citation type="journal article" date="2015" name="Proc. Natl. Acad. Sci. U.S.A.">
        <title>The resurrection genome of Boea hygrometrica: A blueprint for survival of dehydration.</title>
        <authorList>
            <person name="Xiao L."/>
            <person name="Yang G."/>
            <person name="Zhang L."/>
            <person name="Yang X."/>
            <person name="Zhao S."/>
            <person name="Ji Z."/>
            <person name="Zhou Q."/>
            <person name="Hu M."/>
            <person name="Wang Y."/>
            <person name="Chen M."/>
            <person name="Xu Y."/>
            <person name="Jin H."/>
            <person name="Xiao X."/>
            <person name="Hu G."/>
            <person name="Bao F."/>
            <person name="Hu Y."/>
            <person name="Wan P."/>
            <person name="Li L."/>
            <person name="Deng X."/>
            <person name="Kuang T."/>
            <person name="Xiang C."/>
            <person name="Zhu J.K."/>
            <person name="Oliver M.J."/>
            <person name="He Y."/>
        </authorList>
    </citation>
    <scope>NUCLEOTIDE SEQUENCE [LARGE SCALE GENOMIC DNA]</scope>
    <source>
        <strain evidence="2">cv. XS01</strain>
    </source>
</reference>
<name>A0A2Z7BUE1_9LAMI</name>
<evidence type="ECO:0000313" key="2">
    <source>
        <dbReference type="Proteomes" id="UP000250235"/>
    </source>
</evidence>
<sequence length="77" mass="8665">MNFDPADGACVYLRNIPLIPYCDARTHENHELGFQLLGISSGFCRGSFKGRGCFELRREREAAELSSKLHRAFPSFG</sequence>
<proteinExistence type="predicted"/>
<organism evidence="1 2">
    <name type="scientific">Dorcoceras hygrometricum</name>
    <dbReference type="NCBI Taxonomy" id="472368"/>
    <lineage>
        <taxon>Eukaryota</taxon>
        <taxon>Viridiplantae</taxon>
        <taxon>Streptophyta</taxon>
        <taxon>Embryophyta</taxon>
        <taxon>Tracheophyta</taxon>
        <taxon>Spermatophyta</taxon>
        <taxon>Magnoliopsida</taxon>
        <taxon>eudicotyledons</taxon>
        <taxon>Gunneridae</taxon>
        <taxon>Pentapetalae</taxon>
        <taxon>asterids</taxon>
        <taxon>lamiids</taxon>
        <taxon>Lamiales</taxon>
        <taxon>Gesneriaceae</taxon>
        <taxon>Didymocarpoideae</taxon>
        <taxon>Trichosporeae</taxon>
        <taxon>Loxocarpinae</taxon>
        <taxon>Dorcoceras</taxon>
    </lineage>
</organism>
<accession>A0A2Z7BUE1</accession>
<gene>
    <name evidence="1" type="ORF">F511_40535</name>
</gene>